<dbReference type="Proteomes" id="UP000724584">
    <property type="component" value="Unassembled WGS sequence"/>
</dbReference>
<organism evidence="1 2">
    <name type="scientific">Chaetomium tenue</name>
    <dbReference type="NCBI Taxonomy" id="1854479"/>
    <lineage>
        <taxon>Eukaryota</taxon>
        <taxon>Fungi</taxon>
        <taxon>Dikarya</taxon>
        <taxon>Ascomycota</taxon>
        <taxon>Pezizomycotina</taxon>
        <taxon>Sordariomycetes</taxon>
        <taxon>Sordariomycetidae</taxon>
        <taxon>Sordariales</taxon>
        <taxon>Chaetomiaceae</taxon>
        <taxon>Chaetomium</taxon>
    </lineage>
</organism>
<gene>
    <name evidence="1" type="ORF">F5144DRAFT_580780</name>
</gene>
<reference evidence="1 2" key="1">
    <citation type="journal article" date="2021" name="Nat. Commun.">
        <title>Genetic determinants of endophytism in the Arabidopsis root mycobiome.</title>
        <authorList>
            <person name="Mesny F."/>
            <person name="Miyauchi S."/>
            <person name="Thiergart T."/>
            <person name="Pickel B."/>
            <person name="Atanasova L."/>
            <person name="Karlsson M."/>
            <person name="Huettel B."/>
            <person name="Barry K.W."/>
            <person name="Haridas S."/>
            <person name="Chen C."/>
            <person name="Bauer D."/>
            <person name="Andreopoulos W."/>
            <person name="Pangilinan J."/>
            <person name="LaButti K."/>
            <person name="Riley R."/>
            <person name="Lipzen A."/>
            <person name="Clum A."/>
            <person name="Drula E."/>
            <person name="Henrissat B."/>
            <person name="Kohler A."/>
            <person name="Grigoriev I.V."/>
            <person name="Martin F.M."/>
            <person name="Hacquard S."/>
        </authorList>
    </citation>
    <scope>NUCLEOTIDE SEQUENCE [LARGE SCALE GENOMIC DNA]</scope>
    <source>
        <strain evidence="1 2">MPI-SDFR-AT-0079</strain>
    </source>
</reference>
<dbReference type="EMBL" id="JAGIZQ010000006">
    <property type="protein sequence ID" value="KAH6622550.1"/>
    <property type="molecule type" value="Genomic_DNA"/>
</dbReference>
<proteinExistence type="predicted"/>
<protein>
    <submittedName>
        <fullName evidence="1">Uncharacterized protein</fullName>
    </submittedName>
</protein>
<comment type="caution">
    <text evidence="1">The sequence shown here is derived from an EMBL/GenBank/DDBJ whole genome shotgun (WGS) entry which is preliminary data.</text>
</comment>
<keyword evidence="2" id="KW-1185">Reference proteome</keyword>
<evidence type="ECO:0000313" key="1">
    <source>
        <dbReference type="EMBL" id="KAH6622550.1"/>
    </source>
</evidence>
<name>A0ACB7NZS7_9PEZI</name>
<accession>A0ACB7NZS7</accession>
<sequence>MPCQYYPPADLDELEEVATEATVGQQIEALQIIADLFNHHQVPYGVMGGMNFYFRGSGRTTDDVDLAVTGSQSLQTTLDLLNHEERVTRPRNKMSWMGGVARTFVKVGEQQVQIDLKWQKSEGHGMPMDLNAATEIRHIIQGHSTGVRFLKVGPLVKAKFQSYGRGKPGDYADLLFVCTHPEYKEEVSAVADEIRLDKREAFVQELLQASVSSCEGVRAVLGLSSMEDDEAGRDSEPEEAVEVSEAARSVT</sequence>
<evidence type="ECO:0000313" key="2">
    <source>
        <dbReference type="Proteomes" id="UP000724584"/>
    </source>
</evidence>